<dbReference type="AlphaFoldDB" id="A0A511VI03"/>
<dbReference type="InterPro" id="IPR018958">
    <property type="entry name" value="Knr4/Smi1-like_dom"/>
</dbReference>
<feature type="domain" description="Knr4/Smi1-like" evidence="1">
    <location>
        <begin position="30"/>
        <end position="145"/>
    </location>
</feature>
<dbReference type="Pfam" id="PF09346">
    <property type="entry name" value="SMI1_KNR4"/>
    <property type="match status" value="1"/>
</dbReference>
<organism evidence="2 3">
    <name type="scientific">Aneurinibacillus danicus</name>
    <dbReference type="NCBI Taxonomy" id="267746"/>
    <lineage>
        <taxon>Bacteria</taxon>
        <taxon>Bacillati</taxon>
        <taxon>Bacillota</taxon>
        <taxon>Bacilli</taxon>
        <taxon>Bacillales</taxon>
        <taxon>Paenibacillaceae</taxon>
        <taxon>Aneurinibacillus group</taxon>
        <taxon>Aneurinibacillus</taxon>
    </lineage>
</organism>
<dbReference type="OrthoDB" id="3375677at2"/>
<comment type="caution">
    <text evidence="2">The sequence shown here is derived from an EMBL/GenBank/DDBJ whole genome shotgun (WGS) entry which is preliminary data.</text>
</comment>
<sequence>MNIKQLIEEVQSLPNCIVYPSVGVPTVQEGHELPEDIYQFYTLCGGISLFIDCDYEYHIVPPNNFVLANPVILGQKIFEEMAASNEYKNEISMNWYIVVSDGNGDYLTIDLDRKRLGRCYDSFHETHALIGDTPIIANSFGELLENLIKNRGNYPYWLKDDFISLGDAYDDI</sequence>
<dbReference type="RefSeq" id="WP_146812426.1">
    <property type="nucleotide sequence ID" value="NZ_BJXX01000233.1"/>
</dbReference>
<evidence type="ECO:0000259" key="1">
    <source>
        <dbReference type="Pfam" id="PF09346"/>
    </source>
</evidence>
<gene>
    <name evidence="2" type="ORF">ADA01nite_42620</name>
</gene>
<dbReference type="SUPFAM" id="SSF160631">
    <property type="entry name" value="SMI1/KNR4-like"/>
    <property type="match status" value="1"/>
</dbReference>
<evidence type="ECO:0000313" key="3">
    <source>
        <dbReference type="Proteomes" id="UP000321157"/>
    </source>
</evidence>
<proteinExistence type="predicted"/>
<dbReference type="Proteomes" id="UP000321157">
    <property type="component" value="Unassembled WGS sequence"/>
</dbReference>
<dbReference type="Gene3D" id="3.40.1580.10">
    <property type="entry name" value="SMI1/KNR4-like"/>
    <property type="match status" value="1"/>
</dbReference>
<accession>A0A511VI03</accession>
<dbReference type="EMBL" id="BJXX01000233">
    <property type="protein sequence ID" value="GEN36802.1"/>
    <property type="molecule type" value="Genomic_DNA"/>
</dbReference>
<protein>
    <submittedName>
        <fullName evidence="2">SMI1/KNR4 family protein</fullName>
    </submittedName>
</protein>
<name>A0A511VI03_9BACL</name>
<keyword evidence="3" id="KW-1185">Reference proteome</keyword>
<reference evidence="2 3" key="1">
    <citation type="submission" date="2019-07" db="EMBL/GenBank/DDBJ databases">
        <title>Whole genome shotgun sequence of Aneurinibacillus danicus NBRC 102444.</title>
        <authorList>
            <person name="Hosoyama A."/>
            <person name="Uohara A."/>
            <person name="Ohji S."/>
            <person name="Ichikawa N."/>
        </authorList>
    </citation>
    <scope>NUCLEOTIDE SEQUENCE [LARGE SCALE GENOMIC DNA]</scope>
    <source>
        <strain evidence="2 3">NBRC 102444</strain>
    </source>
</reference>
<evidence type="ECO:0000313" key="2">
    <source>
        <dbReference type="EMBL" id="GEN36802.1"/>
    </source>
</evidence>
<dbReference type="InterPro" id="IPR037883">
    <property type="entry name" value="Knr4/Smi1-like_sf"/>
</dbReference>